<dbReference type="KEGG" id="sman:C12CBH8_17560"/>
<feature type="chain" id="PRO_5031318935" description="F5/8 type C domain-containing protein" evidence="5">
    <location>
        <begin position="27"/>
        <end position="880"/>
    </location>
</feature>
<keyword evidence="9" id="KW-1185">Reference proteome</keyword>
<dbReference type="CDD" id="cd18610">
    <property type="entry name" value="GH130_BT3780-like"/>
    <property type="match status" value="1"/>
</dbReference>
<dbReference type="Gene3D" id="2.115.10.20">
    <property type="entry name" value="Glycosyl hydrolase domain, family 43"/>
    <property type="match status" value="1"/>
</dbReference>
<dbReference type="PANTHER" id="PTHR34106">
    <property type="entry name" value="GLYCOSIDASE"/>
    <property type="match status" value="1"/>
</dbReference>
<dbReference type="InterPro" id="IPR008979">
    <property type="entry name" value="Galactose-bd-like_sf"/>
</dbReference>
<evidence type="ECO:0000256" key="2">
    <source>
        <dbReference type="ARBA" id="ARBA00022679"/>
    </source>
</evidence>
<dbReference type="Pfam" id="PF04041">
    <property type="entry name" value="Glyco_hydro_130"/>
    <property type="match status" value="1"/>
</dbReference>
<dbReference type="GO" id="GO:0016757">
    <property type="term" value="F:glycosyltransferase activity"/>
    <property type="evidence" value="ECO:0007669"/>
    <property type="project" value="UniProtKB-KW"/>
</dbReference>
<dbReference type="Gene3D" id="1.20.1270.90">
    <property type="entry name" value="AF1782-like"/>
    <property type="match status" value="1"/>
</dbReference>
<keyword evidence="5" id="KW-0732">Signal</keyword>
<dbReference type="InterPro" id="IPR003343">
    <property type="entry name" value="Big_2"/>
</dbReference>
<evidence type="ECO:0000256" key="5">
    <source>
        <dbReference type="SAM" id="SignalP"/>
    </source>
</evidence>
<name>A0A7I8D2R4_9FIRM</name>
<organism evidence="8 9">
    <name type="scientific">Solibaculum mannosilyticum</name>
    <dbReference type="NCBI Taxonomy" id="2780922"/>
    <lineage>
        <taxon>Bacteria</taxon>
        <taxon>Bacillati</taxon>
        <taxon>Bacillota</taxon>
        <taxon>Clostridia</taxon>
        <taxon>Eubacteriales</taxon>
        <taxon>Oscillospiraceae</taxon>
        <taxon>Solibaculum</taxon>
    </lineage>
</organism>
<sequence>MKLKKLTALVLSLALIMGIFAVSVTAAGSVQSVQLDQSTITLDVGEVGLLKATVTPGDNTTDKVNFTSTDPSVTIGDVVYNDATGETTLAITGDHAGTATIIAISEDGFKTATCAVTVKEKIGEGEVVNHTLKGGTATASDTTSPVAEQPSKAFDNKRDTKWLVFNDKAWIQFQFNDGNRYVVNHYALVSANDDPIRDPVDWEFLGSNDGINWDVLDTQSDQAFEGRKLKRIFEIDNTQAYEYYRLNITRNNTDSRIQLAEIQLLEYGEDKSWALGPFEKLDENNPILTPNSEDSFIDPVTGNEVFWSEKALYNPAAVVKDGVVNVLYRSQNNALTSHVGLATSTDGITFDHLSTPVLYPDNDDMLVYEKNGGCEDPRVVKGEDGTYIMTYTAYDKSLPRLAVATSTDLVNWTKQGLAFNDAYDGKYKNTHSKSGSIICDLVGEELIAKKIDGKYWMYWGESDLFMATSDDLIHWTPVQDESGNLLSVMKPRKGSFDSYLVEPGPPAIYTENGILLIYNCANDDPNNGGDPMLPNRAYCPGQALFDAADPTQLVDRTNTYFMYPEKDYELEGLVNNVCFVEGLVYFQDAWYLYYGTADSRLAVAKFDPDSVVPVSKDSLNAAIEDAGNLNGNLFTEESMNLLSTVLNWVQTVSEDENATQAEVDEALALLNNARDSMVMVGTVTASTDKEYYDVNEPITITVRTPINISGLRLKNENDRYVTVNKVKSVLRDDVKEWTIVTSVGSKGLGRTLSIWMSDLESHTWVDSGASVTFDCGYQAPSVTPTLLSASLTDEGPFVVNEEFSLTVTTSTGVDKLYLKNERGGYLTNTATYEDEGDIRTWTVTLWVGSAGSREMFISGRSTDGSVLDQELTLRFDVTKS</sequence>
<dbReference type="InterPro" id="IPR000421">
    <property type="entry name" value="FA58C"/>
</dbReference>
<evidence type="ECO:0000259" key="7">
    <source>
        <dbReference type="Pfam" id="PF02368"/>
    </source>
</evidence>
<dbReference type="PANTHER" id="PTHR34106:SF5">
    <property type="entry name" value="GLYCOSIDASE"/>
    <property type="match status" value="1"/>
</dbReference>
<keyword evidence="1" id="KW-0328">Glycosyltransferase</keyword>
<protein>
    <recommendedName>
        <fullName evidence="10">F5/8 type C domain-containing protein</fullName>
    </recommendedName>
</protein>
<feature type="signal peptide" evidence="5">
    <location>
        <begin position="1"/>
        <end position="26"/>
    </location>
</feature>
<evidence type="ECO:0000313" key="8">
    <source>
        <dbReference type="EMBL" id="BCI61117.1"/>
    </source>
</evidence>
<dbReference type="EMBL" id="AP023321">
    <property type="protein sequence ID" value="BCI61117.1"/>
    <property type="molecule type" value="Genomic_DNA"/>
</dbReference>
<evidence type="ECO:0000256" key="1">
    <source>
        <dbReference type="ARBA" id="ARBA00022676"/>
    </source>
</evidence>
<keyword evidence="3" id="KW-0378">Hydrolase</keyword>
<feature type="domain" description="BIG2" evidence="7">
    <location>
        <begin position="30"/>
        <end position="116"/>
    </location>
</feature>
<dbReference type="SUPFAM" id="SSF49373">
    <property type="entry name" value="Invasin/intimin cell-adhesion fragments"/>
    <property type="match status" value="1"/>
</dbReference>
<accession>A0A7I8D2R4</accession>
<evidence type="ECO:0008006" key="10">
    <source>
        <dbReference type="Google" id="ProtNLM"/>
    </source>
</evidence>
<reference evidence="9" key="1">
    <citation type="submission" date="2020-07" db="EMBL/GenBank/DDBJ databases">
        <title>Complete genome sequencing of Clostridia bacterium strain 12CBH8.</title>
        <authorList>
            <person name="Sakamoto M."/>
            <person name="Murakami T."/>
            <person name="Mori H."/>
        </authorList>
    </citation>
    <scope>NUCLEOTIDE SEQUENCE [LARGE SCALE GENOMIC DNA]</scope>
    <source>
        <strain evidence="9">12CBH8</strain>
    </source>
</reference>
<dbReference type="InterPro" id="IPR023296">
    <property type="entry name" value="Glyco_hydro_beta-prop_sf"/>
</dbReference>
<comment type="similarity">
    <text evidence="4">Belongs to the glycosyl hydrolase 130 family.</text>
</comment>
<proteinExistence type="inferred from homology"/>
<dbReference type="Proteomes" id="UP000593890">
    <property type="component" value="Chromosome"/>
</dbReference>
<evidence type="ECO:0000313" key="9">
    <source>
        <dbReference type="Proteomes" id="UP000593890"/>
    </source>
</evidence>
<dbReference type="InterPro" id="IPR007184">
    <property type="entry name" value="Mannoside_phosphorylase"/>
</dbReference>
<gene>
    <name evidence="8" type="ORF">C12CBH8_17560</name>
</gene>
<dbReference type="Gene3D" id="2.60.120.260">
    <property type="entry name" value="Galactose-binding domain-like"/>
    <property type="match status" value="1"/>
</dbReference>
<dbReference type="SUPFAM" id="SSF75005">
    <property type="entry name" value="Arabinanase/levansucrase/invertase"/>
    <property type="match status" value="1"/>
</dbReference>
<dbReference type="Pfam" id="PF00754">
    <property type="entry name" value="F5_F8_type_C"/>
    <property type="match status" value="1"/>
</dbReference>
<dbReference type="AlphaFoldDB" id="A0A7I8D2R4"/>
<feature type="domain" description="F5/8 type C" evidence="6">
    <location>
        <begin position="137"/>
        <end position="260"/>
    </location>
</feature>
<keyword evidence="2" id="KW-0808">Transferase</keyword>
<dbReference type="Pfam" id="PF02368">
    <property type="entry name" value="Big_2"/>
    <property type="match status" value="1"/>
</dbReference>
<keyword evidence="3" id="KW-0326">Glycosidase</keyword>
<dbReference type="GO" id="GO:0016798">
    <property type="term" value="F:hydrolase activity, acting on glycosyl bonds"/>
    <property type="evidence" value="ECO:0007669"/>
    <property type="project" value="UniProtKB-KW"/>
</dbReference>
<evidence type="ECO:0000259" key="6">
    <source>
        <dbReference type="Pfam" id="PF00754"/>
    </source>
</evidence>
<evidence type="ECO:0000256" key="3">
    <source>
        <dbReference type="ARBA" id="ARBA00023295"/>
    </source>
</evidence>
<dbReference type="Gene3D" id="2.60.40.1080">
    <property type="match status" value="1"/>
</dbReference>
<evidence type="ECO:0000256" key="4">
    <source>
        <dbReference type="ARBA" id="ARBA00024356"/>
    </source>
</evidence>
<dbReference type="SUPFAM" id="SSF49785">
    <property type="entry name" value="Galactose-binding domain-like"/>
    <property type="match status" value="1"/>
</dbReference>
<dbReference type="InterPro" id="IPR008964">
    <property type="entry name" value="Invasin/intimin_cell_adhesion"/>
</dbReference>
<dbReference type="RefSeq" id="WP_215533062.1">
    <property type="nucleotide sequence ID" value="NZ_AP023321.1"/>
</dbReference>